<keyword evidence="2" id="KW-1185">Reference proteome</keyword>
<reference evidence="1 2" key="1">
    <citation type="submission" date="2024-11" db="EMBL/GenBank/DDBJ databases">
        <title>A near-complete genome assembly of Cinchona calisaya.</title>
        <authorList>
            <person name="Lian D.C."/>
            <person name="Zhao X.W."/>
            <person name="Wei L."/>
        </authorList>
    </citation>
    <scope>NUCLEOTIDE SEQUENCE [LARGE SCALE GENOMIC DNA]</scope>
    <source>
        <tissue evidence="1">Nenye</tissue>
    </source>
</reference>
<proteinExistence type="predicted"/>
<sequence length="132" mass="14529">MENTLAFIVPDNRKLVAGIFDPSLIKHRHLLTEIWAVAFVAKACLSPKPYSRPQMADILAALEYIKSAKFTIYGNLQPTGHLGCPALAIAKILDGPEILGCFLGVINDLEFEMTNQNSESFLQEGHHGQLPI</sequence>
<dbReference type="AlphaFoldDB" id="A0ABD2Y9Y8"/>
<organism evidence="1 2">
    <name type="scientific">Cinchona calisaya</name>
    <dbReference type="NCBI Taxonomy" id="153742"/>
    <lineage>
        <taxon>Eukaryota</taxon>
        <taxon>Viridiplantae</taxon>
        <taxon>Streptophyta</taxon>
        <taxon>Embryophyta</taxon>
        <taxon>Tracheophyta</taxon>
        <taxon>Spermatophyta</taxon>
        <taxon>Magnoliopsida</taxon>
        <taxon>eudicotyledons</taxon>
        <taxon>Gunneridae</taxon>
        <taxon>Pentapetalae</taxon>
        <taxon>asterids</taxon>
        <taxon>lamiids</taxon>
        <taxon>Gentianales</taxon>
        <taxon>Rubiaceae</taxon>
        <taxon>Cinchonoideae</taxon>
        <taxon>Cinchoneae</taxon>
        <taxon>Cinchona</taxon>
    </lineage>
</organism>
<evidence type="ECO:0000313" key="2">
    <source>
        <dbReference type="Proteomes" id="UP001630127"/>
    </source>
</evidence>
<evidence type="ECO:0000313" key="1">
    <source>
        <dbReference type="EMBL" id="KAL3504276.1"/>
    </source>
</evidence>
<accession>A0ABD2Y9Y8</accession>
<comment type="caution">
    <text evidence="1">The sequence shown here is derived from an EMBL/GenBank/DDBJ whole genome shotgun (WGS) entry which is preliminary data.</text>
</comment>
<protein>
    <submittedName>
        <fullName evidence="1">Uncharacterized protein</fullName>
    </submittedName>
</protein>
<gene>
    <name evidence="1" type="ORF">ACH5RR_034117</name>
</gene>
<dbReference type="Proteomes" id="UP001630127">
    <property type="component" value="Unassembled WGS sequence"/>
</dbReference>
<dbReference type="EMBL" id="JBJUIK010000014">
    <property type="protein sequence ID" value="KAL3504276.1"/>
    <property type="molecule type" value="Genomic_DNA"/>
</dbReference>
<name>A0ABD2Y9Y8_9GENT</name>